<sequence>MGKKFYVHKTVESYRHYRIDSAVRSTCFKLNESVRVIDVRAITEPKEGMTGTLPTLVYSNKKKSTGAYMQTSEVVDVTIVQLWPRLRRRKLPVRPEFATVPYSHLSESPSILNR</sequence>
<protein>
    <submittedName>
        <fullName evidence="1">Uncharacterized protein</fullName>
    </submittedName>
</protein>
<proteinExistence type="predicted"/>
<dbReference type="EMBL" id="CAJNOJ010001097">
    <property type="protein sequence ID" value="CAF1542320.1"/>
    <property type="molecule type" value="Genomic_DNA"/>
</dbReference>
<dbReference type="AlphaFoldDB" id="A0A815W9B5"/>
<organism evidence="1 2">
    <name type="scientific">Adineta ricciae</name>
    <name type="common">Rotifer</name>
    <dbReference type="NCBI Taxonomy" id="249248"/>
    <lineage>
        <taxon>Eukaryota</taxon>
        <taxon>Metazoa</taxon>
        <taxon>Spiralia</taxon>
        <taxon>Gnathifera</taxon>
        <taxon>Rotifera</taxon>
        <taxon>Eurotatoria</taxon>
        <taxon>Bdelloidea</taxon>
        <taxon>Adinetida</taxon>
        <taxon>Adinetidae</taxon>
        <taxon>Adineta</taxon>
    </lineage>
</organism>
<gene>
    <name evidence="1" type="ORF">EDS130_LOCUS45412</name>
</gene>
<dbReference type="Proteomes" id="UP000663852">
    <property type="component" value="Unassembled WGS sequence"/>
</dbReference>
<reference evidence="1" key="1">
    <citation type="submission" date="2021-02" db="EMBL/GenBank/DDBJ databases">
        <authorList>
            <person name="Nowell W R."/>
        </authorList>
    </citation>
    <scope>NUCLEOTIDE SEQUENCE</scope>
</reference>
<evidence type="ECO:0000313" key="1">
    <source>
        <dbReference type="EMBL" id="CAF1542320.1"/>
    </source>
</evidence>
<comment type="caution">
    <text evidence="1">The sequence shown here is derived from an EMBL/GenBank/DDBJ whole genome shotgun (WGS) entry which is preliminary data.</text>
</comment>
<accession>A0A815W9B5</accession>
<name>A0A815W9B5_ADIRI</name>
<evidence type="ECO:0000313" key="2">
    <source>
        <dbReference type="Proteomes" id="UP000663852"/>
    </source>
</evidence>